<dbReference type="EMBL" id="JAFCIX010000102">
    <property type="protein sequence ID" value="KAH6598540.1"/>
    <property type="molecule type" value="Genomic_DNA"/>
</dbReference>
<feature type="chain" id="PRO_5047363943" evidence="1">
    <location>
        <begin position="19"/>
        <end position="264"/>
    </location>
</feature>
<gene>
    <name evidence="2" type="ORF">BASA50_003579</name>
</gene>
<evidence type="ECO:0000313" key="2">
    <source>
        <dbReference type="EMBL" id="KAH6598540.1"/>
    </source>
</evidence>
<accession>A0ABQ8FKN8</accession>
<protein>
    <submittedName>
        <fullName evidence="2">Uncharacterized protein</fullName>
    </submittedName>
</protein>
<reference evidence="2 3" key="1">
    <citation type="submission" date="2021-02" db="EMBL/GenBank/DDBJ databases">
        <title>Variation within the Batrachochytrium salamandrivorans European outbreak.</title>
        <authorList>
            <person name="Kelly M."/>
            <person name="Pasmans F."/>
            <person name="Shea T.P."/>
            <person name="Munoz J.F."/>
            <person name="Carranza S."/>
            <person name="Cuomo C.A."/>
            <person name="Martel A."/>
        </authorList>
    </citation>
    <scope>NUCLEOTIDE SEQUENCE [LARGE SCALE GENOMIC DNA]</scope>
    <source>
        <strain evidence="2 3">AMFP18/2</strain>
    </source>
</reference>
<sequence>MHFFYLLPFVVVASHAAALPQPAGLSEQYSNNVDAILASGLEVRSYQHALKTREDSPTLMSLERRADSAKPPIDDFSFANIASTINKVGDGIAKLSENGEKAGTKIGGTAGGLLAKYLSRATYVNLVLRVSPASEGQAIISFIQSIETPKNSSKIFSDFFQTSTELKTTIIKKEIESDGFIVNILKDTGTVIENVEAAIKLLVDVIDTFVKLFDMIKTLMSKSESGKISHDGISNMMKILAEFIAEQERLHAEIMEKLRALPPK</sequence>
<feature type="signal peptide" evidence="1">
    <location>
        <begin position="1"/>
        <end position="18"/>
    </location>
</feature>
<evidence type="ECO:0000256" key="1">
    <source>
        <dbReference type="SAM" id="SignalP"/>
    </source>
</evidence>
<keyword evidence="3" id="KW-1185">Reference proteome</keyword>
<keyword evidence="1" id="KW-0732">Signal</keyword>
<dbReference type="Proteomes" id="UP001648503">
    <property type="component" value="Unassembled WGS sequence"/>
</dbReference>
<name>A0ABQ8FKN8_9FUNG</name>
<evidence type="ECO:0000313" key="3">
    <source>
        <dbReference type="Proteomes" id="UP001648503"/>
    </source>
</evidence>
<proteinExistence type="predicted"/>
<comment type="caution">
    <text evidence="2">The sequence shown here is derived from an EMBL/GenBank/DDBJ whole genome shotgun (WGS) entry which is preliminary data.</text>
</comment>
<organism evidence="2 3">
    <name type="scientific">Batrachochytrium salamandrivorans</name>
    <dbReference type="NCBI Taxonomy" id="1357716"/>
    <lineage>
        <taxon>Eukaryota</taxon>
        <taxon>Fungi</taxon>
        <taxon>Fungi incertae sedis</taxon>
        <taxon>Chytridiomycota</taxon>
        <taxon>Chytridiomycota incertae sedis</taxon>
        <taxon>Chytridiomycetes</taxon>
        <taxon>Rhizophydiales</taxon>
        <taxon>Rhizophydiales incertae sedis</taxon>
        <taxon>Batrachochytrium</taxon>
    </lineage>
</organism>